<proteinExistence type="predicted"/>
<dbReference type="AlphaFoldDB" id="A0A448XP80"/>
<evidence type="ECO:0000313" key="3">
    <source>
        <dbReference type="Proteomes" id="UP000784294"/>
    </source>
</evidence>
<gene>
    <name evidence="2" type="ORF">PXEA_LOCUS35023</name>
</gene>
<reference evidence="2" key="1">
    <citation type="submission" date="2018-11" db="EMBL/GenBank/DDBJ databases">
        <authorList>
            <consortium name="Pathogen Informatics"/>
        </authorList>
    </citation>
    <scope>NUCLEOTIDE SEQUENCE</scope>
</reference>
<feature type="compositionally biased region" description="Polar residues" evidence="1">
    <location>
        <begin position="12"/>
        <end position="47"/>
    </location>
</feature>
<name>A0A448XP80_9PLAT</name>
<comment type="caution">
    <text evidence="2">The sequence shown here is derived from an EMBL/GenBank/DDBJ whole genome shotgun (WGS) entry which is preliminary data.</text>
</comment>
<accession>A0A448XP80</accession>
<keyword evidence="3" id="KW-1185">Reference proteome</keyword>
<organism evidence="2 3">
    <name type="scientific">Protopolystoma xenopodis</name>
    <dbReference type="NCBI Taxonomy" id="117903"/>
    <lineage>
        <taxon>Eukaryota</taxon>
        <taxon>Metazoa</taxon>
        <taxon>Spiralia</taxon>
        <taxon>Lophotrochozoa</taxon>
        <taxon>Platyhelminthes</taxon>
        <taxon>Monogenea</taxon>
        <taxon>Polyopisthocotylea</taxon>
        <taxon>Polystomatidea</taxon>
        <taxon>Polystomatidae</taxon>
        <taxon>Protopolystoma</taxon>
    </lineage>
</organism>
<protein>
    <submittedName>
        <fullName evidence="2">Uncharacterized protein</fullName>
    </submittedName>
</protein>
<dbReference type="EMBL" id="CAAALY010270007">
    <property type="protein sequence ID" value="VEL41583.1"/>
    <property type="molecule type" value="Genomic_DNA"/>
</dbReference>
<feature type="region of interest" description="Disordered" evidence="1">
    <location>
        <begin position="1"/>
        <end position="116"/>
    </location>
</feature>
<sequence>MVQFHRGRTRMGTLQQFSPRGNPSVSDGSTLQIPSNQLPLQNGNTNGVVHASEPANWAEDRAGVGSCSVKTDSLGSGSRVAMTSGGGSVGVGGAGGDAGAGGGGAATSGRGSRIAGGSSCDGYEAIGEVQAPVTSWTALRRE</sequence>
<evidence type="ECO:0000313" key="2">
    <source>
        <dbReference type="EMBL" id="VEL41583.1"/>
    </source>
</evidence>
<evidence type="ECO:0000256" key="1">
    <source>
        <dbReference type="SAM" id="MobiDB-lite"/>
    </source>
</evidence>
<feature type="compositionally biased region" description="Low complexity" evidence="1">
    <location>
        <begin position="107"/>
        <end position="116"/>
    </location>
</feature>
<feature type="compositionally biased region" description="Gly residues" evidence="1">
    <location>
        <begin position="84"/>
        <end position="106"/>
    </location>
</feature>
<dbReference type="Proteomes" id="UP000784294">
    <property type="component" value="Unassembled WGS sequence"/>
</dbReference>